<feature type="region of interest" description="Disordered" evidence="1">
    <location>
        <begin position="456"/>
        <end position="495"/>
    </location>
</feature>
<feature type="transmembrane region" description="Helical" evidence="2">
    <location>
        <begin position="41"/>
        <end position="64"/>
    </location>
</feature>
<keyword evidence="2" id="KW-1133">Transmembrane helix</keyword>
<dbReference type="RefSeq" id="WP_149683349.1">
    <property type="nucleotide sequence ID" value="NZ_FNBI01000009.1"/>
</dbReference>
<keyword evidence="2" id="KW-0812">Transmembrane</keyword>
<dbReference type="AlphaFoldDB" id="A0A1G7QV81"/>
<evidence type="ECO:0000313" key="6">
    <source>
        <dbReference type="Proteomes" id="UP000436801"/>
    </source>
</evidence>
<dbReference type="EMBL" id="FNBI01000009">
    <property type="protein sequence ID" value="SDG01779.1"/>
    <property type="molecule type" value="Genomic_DNA"/>
</dbReference>
<evidence type="ECO:0000313" key="4">
    <source>
        <dbReference type="EMBL" id="SDG01779.1"/>
    </source>
</evidence>
<keyword evidence="5" id="KW-1185">Reference proteome</keyword>
<evidence type="ECO:0000313" key="5">
    <source>
        <dbReference type="Proteomes" id="UP000323502"/>
    </source>
</evidence>
<dbReference type="OrthoDB" id="7010242at2"/>
<sequence>MVVLGIFWLLFFAAAIADVRWTLYLFFSSLAFGSLAILPVNLTGGTTFLPLTACAGLLCIKAFLASGRPHLLVDGLIDYNKLGLLTAFMAFALAVTYTAPFLFSGAPVMGLNNIRRSALGFGSGNITQPLYLLSSFAITISIYQLLLQTDTRRLVYKAIFVGGVVAMFAGLLDMATAGTGLLAPLRTATYVIMDGDDVGGMRRVIGFNTEASGYGALVLSFASMIYFMKIGQALGGVYAKLEMPLALMLVLLTVLSTSSAAFLGLAVFGLIAVGSNVLALRHGADEKRAVIELLFIGAAILCCIALIIATPSLFGGLFDLVDKTVLNKTSSSSFSERSSWNTVSLEGLFATGGYGVGVGSTRASSWPVAVLSSTGIVGAMLMILFFLRIFTLSLRGASHEIRRVVTGARYSILVCMVPGAVAGTLVDFGAYNAALFAITAALPFLSAVGQPIRRSRRAMHPAPGTVSIPAPPVQGQPSHRGRRRTQQRRVRPVRT</sequence>
<proteinExistence type="predicted"/>
<reference evidence="4 5" key="1">
    <citation type="submission" date="2016-10" db="EMBL/GenBank/DDBJ databases">
        <authorList>
            <person name="Varghese N."/>
            <person name="Submissions S."/>
        </authorList>
    </citation>
    <scope>NUCLEOTIDE SEQUENCE [LARGE SCALE GENOMIC DNA]</scope>
    <source>
        <strain evidence="4 5">S7-754</strain>
    </source>
</reference>
<evidence type="ECO:0000256" key="2">
    <source>
        <dbReference type="SAM" id="Phobius"/>
    </source>
</evidence>
<feature type="compositionally biased region" description="Basic residues" evidence="1">
    <location>
        <begin position="479"/>
        <end position="495"/>
    </location>
</feature>
<evidence type="ECO:0000256" key="1">
    <source>
        <dbReference type="SAM" id="MobiDB-lite"/>
    </source>
</evidence>
<organism evidence="4 5">
    <name type="scientific">Sphingomonas carotinifaciens</name>
    <dbReference type="NCBI Taxonomy" id="1166323"/>
    <lineage>
        <taxon>Bacteria</taxon>
        <taxon>Pseudomonadati</taxon>
        <taxon>Pseudomonadota</taxon>
        <taxon>Alphaproteobacteria</taxon>
        <taxon>Sphingomonadales</taxon>
        <taxon>Sphingomonadaceae</taxon>
        <taxon>Sphingomonas</taxon>
    </lineage>
</organism>
<name>A0A1G7QV81_9SPHN</name>
<protein>
    <submittedName>
        <fullName evidence="4">Uncharacterized protein</fullName>
    </submittedName>
</protein>
<reference evidence="3 6" key="2">
    <citation type="submission" date="2019-12" db="EMBL/GenBank/DDBJ databases">
        <authorList>
            <person name="Zheng J."/>
        </authorList>
    </citation>
    <scope>NUCLEOTIDE SEQUENCE [LARGE SCALE GENOMIC DNA]</scope>
    <source>
        <strain evidence="3 6">DSM 27347</strain>
    </source>
</reference>
<feature type="transmembrane region" description="Helical" evidence="2">
    <location>
        <begin position="293"/>
        <end position="314"/>
    </location>
</feature>
<feature type="transmembrane region" description="Helical" evidence="2">
    <location>
        <begin position="237"/>
        <end position="255"/>
    </location>
</feature>
<feature type="transmembrane region" description="Helical" evidence="2">
    <location>
        <begin position="431"/>
        <end position="449"/>
    </location>
</feature>
<feature type="transmembrane region" description="Helical" evidence="2">
    <location>
        <begin position="211"/>
        <end position="228"/>
    </location>
</feature>
<feature type="transmembrane region" description="Helical" evidence="2">
    <location>
        <begin position="84"/>
        <end position="109"/>
    </location>
</feature>
<feature type="transmembrane region" description="Helical" evidence="2">
    <location>
        <begin position="129"/>
        <end position="147"/>
    </location>
</feature>
<keyword evidence="2" id="KW-0472">Membrane</keyword>
<dbReference type="EMBL" id="WSUT01000002">
    <property type="protein sequence ID" value="MWC42346.1"/>
    <property type="molecule type" value="Genomic_DNA"/>
</dbReference>
<dbReference type="Proteomes" id="UP000436801">
    <property type="component" value="Unassembled WGS sequence"/>
</dbReference>
<feature type="transmembrane region" description="Helical" evidence="2">
    <location>
        <begin position="366"/>
        <end position="387"/>
    </location>
</feature>
<gene>
    <name evidence="3" type="ORF">GQR91_01545</name>
    <name evidence="4" type="ORF">SAMN05216557_10938</name>
</gene>
<feature type="transmembrane region" description="Helical" evidence="2">
    <location>
        <begin position="261"/>
        <end position="281"/>
    </location>
</feature>
<feature type="transmembrane region" description="Helical" evidence="2">
    <location>
        <begin position="154"/>
        <end position="172"/>
    </location>
</feature>
<dbReference type="Proteomes" id="UP000323502">
    <property type="component" value="Unassembled WGS sequence"/>
</dbReference>
<evidence type="ECO:0000313" key="3">
    <source>
        <dbReference type="EMBL" id="MWC42346.1"/>
    </source>
</evidence>
<feature type="transmembrane region" description="Helical" evidence="2">
    <location>
        <begin position="408"/>
        <end position="425"/>
    </location>
</feature>
<accession>A0A1G7QV81</accession>